<evidence type="ECO:0000256" key="5">
    <source>
        <dbReference type="ARBA" id="ARBA00022984"/>
    </source>
</evidence>
<dbReference type="InterPro" id="IPR002477">
    <property type="entry name" value="Peptidoglycan-bd-like"/>
</dbReference>
<dbReference type="UniPathway" id="UPA00219"/>
<dbReference type="InterPro" id="IPR045380">
    <property type="entry name" value="LD_TPept_scaffold_dom"/>
</dbReference>
<evidence type="ECO:0000256" key="1">
    <source>
        <dbReference type="ARBA" id="ARBA00004752"/>
    </source>
</evidence>
<feature type="domain" description="L,D-TPase catalytic" evidence="9">
    <location>
        <begin position="315"/>
        <end position="477"/>
    </location>
</feature>
<dbReference type="SUPFAM" id="SSF47090">
    <property type="entry name" value="PGBD-like"/>
    <property type="match status" value="1"/>
</dbReference>
<dbReference type="InterPro" id="IPR036366">
    <property type="entry name" value="PGBDSf"/>
</dbReference>
<evidence type="ECO:0000256" key="8">
    <source>
        <dbReference type="SAM" id="SignalP"/>
    </source>
</evidence>
<keyword evidence="8" id="KW-0732">Signal</keyword>
<keyword evidence="4 7" id="KW-0133">Cell shape</keyword>
<dbReference type="GO" id="GO:0009252">
    <property type="term" value="P:peptidoglycan biosynthetic process"/>
    <property type="evidence" value="ECO:0007669"/>
    <property type="project" value="UniProtKB-UniPathway"/>
</dbReference>
<feature type="chain" id="PRO_5004481915" description="L,D-TPase catalytic domain-containing protein" evidence="8">
    <location>
        <begin position="21"/>
        <end position="528"/>
    </location>
</feature>
<comment type="pathway">
    <text evidence="1 7">Cell wall biogenesis; peptidoglycan biosynthesis.</text>
</comment>
<keyword evidence="11" id="KW-1185">Reference proteome</keyword>
<keyword evidence="6 7" id="KW-0961">Cell wall biogenesis/degradation</keyword>
<dbReference type="SUPFAM" id="SSF141523">
    <property type="entry name" value="L,D-transpeptidase catalytic domain-like"/>
    <property type="match status" value="1"/>
</dbReference>
<keyword evidence="3" id="KW-0808">Transferase</keyword>
<dbReference type="GO" id="GO:0071555">
    <property type="term" value="P:cell wall organization"/>
    <property type="evidence" value="ECO:0007669"/>
    <property type="project" value="UniProtKB-UniRule"/>
</dbReference>
<feature type="active site" description="Proton donor/acceptor" evidence="7">
    <location>
        <position position="430"/>
    </location>
</feature>
<evidence type="ECO:0000313" key="11">
    <source>
        <dbReference type="Proteomes" id="UP000014174"/>
    </source>
</evidence>
<dbReference type="STRING" id="1150600.ADIARSV_3560"/>
<proteinExistence type="inferred from homology"/>
<dbReference type="Proteomes" id="UP000014174">
    <property type="component" value="Unassembled WGS sequence"/>
</dbReference>
<accession>R9GP36</accession>
<dbReference type="InterPro" id="IPR052905">
    <property type="entry name" value="LD-transpeptidase_YkuD-like"/>
</dbReference>
<organism evidence="10 11">
    <name type="scientific">Arcticibacter svalbardensis MN12-7</name>
    <dbReference type="NCBI Taxonomy" id="1150600"/>
    <lineage>
        <taxon>Bacteria</taxon>
        <taxon>Pseudomonadati</taxon>
        <taxon>Bacteroidota</taxon>
        <taxon>Sphingobacteriia</taxon>
        <taxon>Sphingobacteriales</taxon>
        <taxon>Sphingobacteriaceae</taxon>
        <taxon>Arcticibacter</taxon>
    </lineage>
</organism>
<gene>
    <name evidence="10" type="ORF">ADIARSV_3560</name>
</gene>
<dbReference type="InterPro" id="IPR005490">
    <property type="entry name" value="LD_TPept_cat_dom"/>
</dbReference>
<evidence type="ECO:0000256" key="6">
    <source>
        <dbReference type="ARBA" id="ARBA00023316"/>
    </source>
</evidence>
<dbReference type="InterPro" id="IPR036365">
    <property type="entry name" value="PGBD-like_sf"/>
</dbReference>
<sequence length="528" mass="61352">MRIIFLYLLLQFLFMTEGNASTPTYLQDTTTNLSDTITGLHVNHHLLENFISNQQIKNKEAQDIREFYENRSYQYAWFLEEGLAEQTQSFWNLYEIFLNYSGDSSLYNRELNERVNFLKEDDGPFNPYEQDVAITELKLTELFLKFVKRAYSGNVDPESLQWQIPQKKVNTLEILNEFVKNKGKEPESILPVNHQYLLMKEKIIRFQKLQGREWPDIDLGKNKVLKLGDSAAVITDIKNRLQLLGDLPTTAQSQIYDSSLESAVLNFQRRHGLTKDGIVGPAVIKAINIPIQSKIEKMLINMERMRWMPVMNEGRRVVVNIPEFRLHVYEGSNEVLSMNVVVGKSANRTVIFSDKIKNVVFSPFWNIPRSIIRNEILPGIERNPSYLNRHNMEITGNSNGLPIIRQKPGRKNALGRVKFIFPNRYSIYLHDTPSKGLFQRTQRAFSHGCIRVAEPSALAEYLLNDQAGWTEKKIKKAMHSNSEKWVSLKEPVPVFISYFTAWVDESQQLNFRDDIYGHDDLIKKHLFE</sequence>
<dbReference type="EMBL" id="AQPN01000120">
    <property type="protein sequence ID" value="EOR93295.1"/>
    <property type="molecule type" value="Genomic_DNA"/>
</dbReference>
<dbReference type="PANTHER" id="PTHR41533">
    <property type="entry name" value="L,D-TRANSPEPTIDASE HI_1667-RELATED"/>
    <property type="match status" value="1"/>
</dbReference>
<evidence type="ECO:0000256" key="3">
    <source>
        <dbReference type="ARBA" id="ARBA00022679"/>
    </source>
</evidence>
<dbReference type="AlphaFoldDB" id="R9GP36"/>
<dbReference type="PROSITE" id="PS52029">
    <property type="entry name" value="LD_TPASE"/>
    <property type="match status" value="1"/>
</dbReference>
<dbReference type="Gene3D" id="2.40.440.10">
    <property type="entry name" value="L,D-transpeptidase catalytic domain-like"/>
    <property type="match status" value="1"/>
</dbReference>
<dbReference type="Pfam" id="PF03734">
    <property type="entry name" value="YkuD"/>
    <property type="match status" value="1"/>
</dbReference>
<dbReference type="Gene3D" id="1.10.101.10">
    <property type="entry name" value="PGBD-like superfamily/PGBD"/>
    <property type="match status" value="1"/>
</dbReference>
<evidence type="ECO:0000256" key="2">
    <source>
        <dbReference type="ARBA" id="ARBA00005992"/>
    </source>
</evidence>
<keyword evidence="5 7" id="KW-0573">Peptidoglycan synthesis</keyword>
<name>R9GP36_9SPHI</name>
<evidence type="ECO:0000259" key="9">
    <source>
        <dbReference type="PROSITE" id="PS52029"/>
    </source>
</evidence>
<feature type="active site" description="Nucleophile" evidence="7">
    <location>
        <position position="449"/>
    </location>
</feature>
<dbReference type="GO" id="GO:0004180">
    <property type="term" value="F:carboxypeptidase activity"/>
    <property type="evidence" value="ECO:0007669"/>
    <property type="project" value="UniProtKB-ARBA"/>
</dbReference>
<dbReference type="Pfam" id="PF01471">
    <property type="entry name" value="PG_binding_1"/>
    <property type="match status" value="1"/>
</dbReference>
<evidence type="ECO:0000256" key="4">
    <source>
        <dbReference type="ARBA" id="ARBA00022960"/>
    </source>
</evidence>
<dbReference type="GO" id="GO:0016740">
    <property type="term" value="F:transferase activity"/>
    <property type="evidence" value="ECO:0007669"/>
    <property type="project" value="UniProtKB-KW"/>
</dbReference>
<comment type="similarity">
    <text evidence="2">Belongs to the YkuD family.</text>
</comment>
<feature type="signal peptide" evidence="8">
    <location>
        <begin position="1"/>
        <end position="20"/>
    </location>
</feature>
<dbReference type="Pfam" id="PF20142">
    <property type="entry name" value="Scaffold"/>
    <property type="match status" value="1"/>
</dbReference>
<evidence type="ECO:0000313" key="10">
    <source>
        <dbReference type="EMBL" id="EOR93295.1"/>
    </source>
</evidence>
<dbReference type="PANTHER" id="PTHR41533:SF2">
    <property type="entry name" value="BLR7131 PROTEIN"/>
    <property type="match status" value="1"/>
</dbReference>
<evidence type="ECO:0000256" key="7">
    <source>
        <dbReference type="PROSITE-ProRule" id="PRU01373"/>
    </source>
</evidence>
<dbReference type="InterPro" id="IPR038063">
    <property type="entry name" value="Transpep_catalytic_dom"/>
</dbReference>
<dbReference type="PATRIC" id="fig|1150600.3.peg.3528"/>
<dbReference type="GO" id="GO:0008360">
    <property type="term" value="P:regulation of cell shape"/>
    <property type="evidence" value="ECO:0007669"/>
    <property type="project" value="UniProtKB-UniRule"/>
</dbReference>
<dbReference type="CDD" id="cd16913">
    <property type="entry name" value="YkuD_like"/>
    <property type="match status" value="1"/>
</dbReference>
<protein>
    <recommendedName>
        <fullName evidence="9">L,D-TPase catalytic domain-containing protein</fullName>
    </recommendedName>
</protein>
<dbReference type="eggNOG" id="COG2989">
    <property type="taxonomic scope" value="Bacteria"/>
</dbReference>
<comment type="caution">
    <text evidence="10">The sequence shown here is derived from an EMBL/GenBank/DDBJ whole genome shotgun (WGS) entry which is preliminary data.</text>
</comment>
<reference evidence="10 11" key="1">
    <citation type="journal article" date="2013" name="Genome Announc.">
        <title>Draft Genome Sequence of Arcticibacter svalbardensis Strain MN12-7T, a Member of the Family Sphingobacteriaceae Isolated from an Arctic Soil Sample.</title>
        <authorList>
            <person name="Shivaji S."/>
            <person name="Ara S."/>
            <person name="Prasad S."/>
            <person name="Manasa B.P."/>
            <person name="Begum Z."/>
            <person name="Singh A."/>
            <person name="Kumar Pinnaka A."/>
        </authorList>
    </citation>
    <scope>NUCLEOTIDE SEQUENCE [LARGE SCALE GENOMIC DNA]</scope>
    <source>
        <strain evidence="10 11">MN12-7</strain>
    </source>
</reference>